<proteinExistence type="predicted"/>
<dbReference type="EMBL" id="KB644409">
    <property type="protein sequence ID" value="EPS26625.1"/>
    <property type="molecule type" value="Genomic_DNA"/>
</dbReference>
<dbReference type="Proteomes" id="UP000019376">
    <property type="component" value="Unassembled WGS sequence"/>
</dbReference>
<keyword evidence="2" id="KW-1185">Reference proteome</keyword>
<evidence type="ECO:0000313" key="2">
    <source>
        <dbReference type="Proteomes" id="UP000019376"/>
    </source>
</evidence>
<dbReference type="AlphaFoldDB" id="S7Z7R0"/>
<protein>
    <submittedName>
        <fullName evidence="1">Uncharacterized protein</fullName>
    </submittedName>
</protein>
<reference evidence="1 2" key="1">
    <citation type="journal article" date="2013" name="PLoS ONE">
        <title>Genomic and secretomic analyses reveal unique features of the lignocellulolytic enzyme system of Penicillium decumbens.</title>
        <authorList>
            <person name="Liu G."/>
            <person name="Zhang L."/>
            <person name="Wei X."/>
            <person name="Zou G."/>
            <person name="Qin Y."/>
            <person name="Ma L."/>
            <person name="Li J."/>
            <person name="Zheng H."/>
            <person name="Wang S."/>
            <person name="Wang C."/>
            <person name="Xun L."/>
            <person name="Zhao G.-P."/>
            <person name="Zhou Z."/>
            <person name="Qu Y."/>
        </authorList>
    </citation>
    <scope>NUCLEOTIDE SEQUENCE [LARGE SCALE GENOMIC DNA]</scope>
    <source>
        <strain evidence="2">114-2 / CGMCC 5302</strain>
    </source>
</reference>
<accession>S7Z7R0</accession>
<sequence>MPVIRSCCTIAVLQSRVLEGDIMHKSYQDQLLCEMIFCDRSSGALRLFNPHRLDPPLRAVSKERDLAVNRDEHSLHQHCPLLAFSLSLSLFVQLDLEFSIPASTVAVNQLPCLSDPNPHRHFPSLLDRPNAAVSGQRSSALLHRWCPPSLRPNRPNPPARWSLSLNFYCSGPLCVAPMESALPPWDTSTSFVKCLSDIL</sequence>
<gene>
    <name evidence="1" type="ORF">PDE_01563</name>
</gene>
<evidence type="ECO:0000313" key="1">
    <source>
        <dbReference type="EMBL" id="EPS26625.1"/>
    </source>
</evidence>
<organism evidence="1 2">
    <name type="scientific">Penicillium oxalicum (strain 114-2 / CGMCC 5302)</name>
    <name type="common">Penicillium decumbens</name>
    <dbReference type="NCBI Taxonomy" id="933388"/>
    <lineage>
        <taxon>Eukaryota</taxon>
        <taxon>Fungi</taxon>
        <taxon>Dikarya</taxon>
        <taxon>Ascomycota</taxon>
        <taxon>Pezizomycotina</taxon>
        <taxon>Eurotiomycetes</taxon>
        <taxon>Eurotiomycetidae</taxon>
        <taxon>Eurotiales</taxon>
        <taxon>Aspergillaceae</taxon>
        <taxon>Penicillium</taxon>
    </lineage>
</organism>
<dbReference type="HOGENOM" id="CLU_1372617_0_0_1"/>
<name>S7Z7R0_PENO1</name>